<gene>
    <name evidence="1" type="ORF">SFRICE_019935</name>
</gene>
<evidence type="ECO:0000313" key="1">
    <source>
        <dbReference type="EMBL" id="SOQ42231.1"/>
    </source>
</evidence>
<protein>
    <submittedName>
        <fullName evidence="1">SFRICE_019935</fullName>
    </submittedName>
</protein>
<name>A0A2H1VN28_SPOFR</name>
<dbReference type="EMBL" id="ODYU01003444">
    <property type="protein sequence ID" value="SOQ42231.1"/>
    <property type="molecule type" value="Genomic_DNA"/>
</dbReference>
<sequence>MTVDEAKEVYKDEVKCIGWVSGTQSVLPMDMRNTRPKESQVRALPHFSICEEVPPCCNLGNPLGRPQHQDFFYGGGRNHPMTSVALGEVRGSVRMLLTKNHPVPNPAFRVGAPVNRLRTLRFQTDLRLIRLKGSITEAHKHTVKSCEFPKKEGSY</sequence>
<organism evidence="1">
    <name type="scientific">Spodoptera frugiperda</name>
    <name type="common">Fall armyworm</name>
    <dbReference type="NCBI Taxonomy" id="7108"/>
    <lineage>
        <taxon>Eukaryota</taxon>
        <taxon>Metazoa</taxon>
        <taxon>Ecdysozoa</taxon>
        <taxon>Arthropoda</taxon>
        <taxon>Hexapoda</taxon>
        <taxon>Insecta</taxon>
        <taxon>Pterygota</taxon>
        <taxon>Neoptera</taxon>
        <taxon>Endopterygota</taxon>
        <taxon>Lepidoptera</taxon>
        <taxon>Glossata</taxon>
        <taxon>Ditrysia</taxon>
        <taxon>Noctuoidea</taxon>
        <taxon>Noctuidae</taxon>
        <taxon>Amphipyrinae</taxon>
        <taxon>Spodoptera</taxon>
    </lineage>
</organism>
<dbReference type="AlphaFoldDB" id="A0A2H1VN28"/>
<proteinExistence type="predicted"/>
<reference evidence="1" key="1">
    <citation type="submission" date="2016-07" db="EMBL/GenBank/DDBJ databases">
        <authorList>
            <person name="Bretaudeau A."/>
        </authorList>
    </citation>
    <scope>NUCLEOTIDE SEQUENCE</scope>
    <source>
        <strain evidence="1">Rice</strain>
        <tissue evidence="1">Whole body</tissue>
    </source>
</reference>
<accession>A0A2H1VN28</accession>